<proteinExistence type="predicted"/>
<feature type="compositionally biased region" description="Basic and acidic residues" evidence="1">
    <location>
        <begin position="180"/>
        <end position="196"/>
    </location>
</feature>
<sequence>MSVASSSSTDYSSVHPAWPYASCDIYDLALTQGDIPETAGDVMWSGGVRTTLPFLPTTEDSISTNGIRKLANTTDALLSPKDGRMFAIVDLENKTITSEQNASLNKWIRLMLSQGRPVALFNTPMTSEIELTESGFKGLRTDLNKIITVQEELADYNNTIRKEEVSSRKSNQKGRRARTKGKEKELNTSVASDRHGQSTIPPIVIHAYDNPRREGTYVNLTVREFIKCRKNPKFCGNWLDSSTVLSAGAPMFIQAISDDVHAAACWITSNPEHEDRRIPLSQDAVRCKTWSLAAHAASFSPHHRDSNGLNTWIQALSGLKVWACTTNIEGIMDMERRRKLDNTIFDDEAAMFAMRQEYVMVTTGTTIIMPPGIIHAVFTPLASVVIGGHFYCYDTMAATELAMRLDKTKTEKKTNNHHPAYIEMMARMVLALPYIYEDIVPFDTICAFGAILGHPEFYKLKVFQGVDEAYLEPEMDGHLRNLLNSARELLYRGLVKSREISPGSTWEQISKHLRTVLDKTHHLVNAPSNVYMNIADFK</sequence>
<dbReference type="Gene3D" id="2.60.120.650">
    <property type="entry name" value="Cupin"/>
    <property type="match status" value="1"/>
</dbReference>
<feature type="region of interest" description="Disordered" evidence="1">
    <location>
        <begin position="162"/>
        <end position="196"/>
    </location>
</feature>
<comment type="caution">
    <text evidence="3">The sequence shown here is derived from an EMBL/GenBank/DDBJ whole genome shotgun (WGS) entry which is preliminary data.</text>
</comment>
<evidence type="ECO:0000313" key="4">
    <source>
        <dbReference type="Proteomes" id="UP001385951"/>
    </source>
</evidence>
<dbReference type="SUPFAM" id="SSF51197">
    <property type="entry name" value="Clavaminate synthase-like"/>
    <property type="match status" value="1"/>
</dbReference>
<evidence type="ECO:0000313" key="2">
    <source>
        <dbReference type="EMBL" id="KAK7676836.1"/>
    </source>
</evidence>
<accession>A0AAW0GJ29</accession>
<dbReference type="EMBL" id="JASBNA010000006">
    <property type="protein sequence ID" value="KAK7691220.1"/>
    <property type="molecule type" value="Genomic_DNA"/>
</dbReference>
<dbReference type="Proteomes" id="UP001385951">
    <property type="component" value="Unassembled WGS sequence"/>
</dbReference>
<evidence type="ECO:0000256" key="1">
    <source>
        <dbReference type="SAM" id="MobiDB-lite"/>
    </source>
</evidence>
<dbReference type="AlphaFoldDB" id="A0AAW0GJ29"/>
<evidence type="ECO:0008006" key="5">
    <source>
        <dbReference type="Google" id="ProtNLM"/>
    </source>
</evidence>
<reference evidence="3 4" key="1">
    <citation type="submission" date="2022-09" db="EMBL/GenBank/DDBJ databases">
        <authorList>
            <person name="Palmer J.M."/>
        </authorList>
    </citation>
    <scope>NUCLEOTIDE SEQUENCE [LARGE SCALE GENOMIC DNA]</scope>
    <source>
        <strain evidence="3 4">DSM 7382</strain>
    </source>
</reference>
<gene>
    <name evidence="3" type="ORF">QCA50_006323</name>
    <name evidence="2" type="ORF">QCA50_020172</name>
</gene>
<dbReference type="EMBL" id="JASBNA010000102">
    <property type="protein sequence ID" value="KAK7676836.1"/>
    <property type="molecule type" value="Genomic_DNA"/>
</dbReference>
<name>A0AAW0GJ29_9APHY</name>
<feature type="compositionally biased region" description="Basic residues" evidence="1">
    <location>
        <begin position="170"/>
        <end position="179"/>
    </location>
</feature>
<protein>
    <recommendedName>
        <fullName evidence="5">JmjC domain-containing protein</fullName>
    </recommendedName>
</protein>
<organism evidence="3 4">
    <name type="scientific">Cerrena zonata</name>
    <dbReference type="NCBI Taxonomy" id="2478898"/>
    <lineage>
        <taxon>Eukaryota</taxon>
        <taxon>Fungi</taxon>
        <taxon>Dikarya</taxon>
        <taxon>Basidiomycota</taxon>
        <taxon>Agaricomycotina</taxon>
        <taxon>Agaricomycetes</taxon>
        <taxon>Polyporales</taxon>
        <taxon>Cerrenaceae</taxon>
        <taxon>Cerrena</taxon>
    </lineage>
</organism>
<keyword evidence="4" id="KW-1185">Reference proteome</keyword>
<evidence type="ECO:0000313" key="3">
    <source>
        <dbReference type="EMBL" id="KAK7691220.1"/>
    </source>
</evidence>